<dbReference type="EMBL" id="JAKIJS010000001">
    <property type="protein sequence ID" value="MCF6136139.1"/>
    <property type="molecule type" value="Genomic_DNA"/>
</dbReference>
<comment type="caution">
    <text evidence="2">The sequence shown here is derived from an EMBL/GenBank/DDBJ whole genome shotgun (WGS) entry which is preliminary data.</text>
</comment>
<keyword evidence="3" id="KW-1185">Reference proteome</keyword>
<accession>A0ABS9GWZ4</accession>
<dbReference type="Proteomes" id="UP001649381">
    <property type="component" value="Unassembled WGS sequence"/>
</dbReference>
<evidence type="ECO:0000313" key="2">
    <source>
        <dbReference type="EMBL" id="MCF6136139.1"/>
    </source>
</evidence>
<evidence type="ECO:0000313" key="3">
    <source>
        <dbReference type="Proteomes" id="UP001649381"/>
    </source>
</evidence>
<protein>
    <submittedName>
        <fullName evidence="2">Zinc dependent phospholipase C family protein</fullName>
    </submittedName>
</protein>
<dbReference type="RefSeq" id="WP_236330328.1">
    <property type="nucleotide sequence ID" value="NZ_JAKIJS010000001.1"/>
</dbReference>
<proteinExistence type="predicted"/>
<dbReference type="InterPro" id="IPR029002">
    <property type="entry name" value="PLPC/GPLD1"/>
</dbReference>
<feature type="domain" description="Phospholipase C/D" evidence="1">
    <location>
        <begin position="6"/>
        <end position="148"/>
    </location>
</feature>
<organism evidence="2 3">
    <name type="scientific">Pseudalkalibacillus berkeleyi</name>
    <dbReference type="NCBI Taxonomy" id="1069813"/>
    <lineage>
        <taxon>Bacteria</taxon>
        <taxon>Bacillati</taxon>
        <taxon>Bacillota</taxon>
        <taxon>Bacilli</taxon>
        <taxon>Bacillales</taxon>
        <taxon>Fictibacillaceae</taxon>
        <taxon>Pseudalkalibacillus</taxon>
    </lineage>
</organism>
<dbReference type="Pfam" id="PF00882">
    <property type="entry name" value="Zn_dep_PLPC"/>
    <property type="match status" value="1"/>
</dbReference>
<gene>
    <name evidence="2" type="ORF">L2716_00265</name>
</gene>
<reference evidence="2 3" key="1">
    <citation type="submission" date="2022-01" db="EMBL/GenBank/DDBJ databases">
        <title>Alkalihalobacillus sp. EGI L200015, a novel bacterium isolated from a salt lake sediment.</title>
        <authorList>
            <person name="Gao L."/>
            <person name="Fang B.-Z."/>
            <person name="Li W.-J."/>
        </authorList>
    </citation>
    <scope>NUCLEOTIDE SEQUENCE [LARGE SCALE GENOMIC DNA]</scope>
    <source>
        <strain evidence="2 3">KCTC 12718</strain>
    </source>
</reference>
<name>A0ABS9GWZ4_9BACL</name>
<evidence type="ECO:0000259" key="1">
    <source>
        <dbReference type="Pfam" id="PF00882"/>
    </source>
</evidence>
<sequence>MPNVWTHIYFGERLLEKTRIFTLTDETRPYFNFGTQGPDPFFYHNFWPWKSSYVTEVGDRIHHENCGDFLMKLIEYTKQHTHDDKLVAFTTGFLTHHILDRNAHPYINYRSGTEGNRHQKLEIIIDTLLMKREKGIETWNTPVNKQLAIGKTLHKPIEKMLEETIVTTFPDLHEKMPEGYINQSYRHMQTALRVLFDPLGWKNKLLKDRVDPFSYQKEIAEADYLNEQQTPWYHPAQPDEKHDETFMDLIEQAEKEGIDILNLLKSYWFDNNEGARELLKENIGNFCYDTGKELSLRLENKHFDPIL</sequence>